<comment type="caution">
    <text evidence="2">The sequence shown here is derived from an EMBL/GenBank/DDBJ whole genome shotgun (WGS) entry which is preliminary data.</text>
</comment>
<dbReference type="RefSeq" id="WP_267539204.1">
    <property type="nucleotide sequence ID" value="NZ_JAPNKA010000001.1"/>
</dbReference>
<keyword evidence="3" id="KW-1185">Reference proteome</keyword>
<evidence type="ECO:0000256" key="1">
    <source>
        <dbReference type="SAM" id="SignalP"/>
    </source>
</evidence>
<dbReference type="Proteomes" id="UP001207654">
    <property type="component" value="Unassembled WGS sequence"/>
</dbReference>
<gene>
    <name evidence="2" type="ORF">OV287_39470</name>
</gene>
<feature type="signal peptide" evidence="1">
    <location>
        <begin position="1"/>
        <end position="21"/>
    </location>
</feature>
<keyword evidence="1" id="KW-0732">Signal</keyword>
<feature type="chain" id="PRO_5045368971" evidence="1">
    <location>
        <begin position="22"/>
        <end position="247"/>
    </location>
</feature>
<sequence>MMRSLFLALLVLVGVPGLARAQVVTPYNPLIAGVPMTCMSSQGVPVAFVPNTSLADVGLWFSGWPGVPAHVEYNPGLLARLPPAVQLFWFGHVCAHDVLGAGSNEESADCWSLQFLKQQGLVTRAQAAELQSYLLTAPVVPWSERPGRVRVQQLLSCYDRSSSLPYAAQGAIFQTGVPVETKGEPYPGVKRWRFCSHIPGVSAPTSSGHVTQDSCERARTKLQEGHSDYVVTECLLTSAERCSAERR</sequence>
<protein>
    <submittedName>
        <fullName evidence="2">Uncharacterized protein</fullName>
    </submittedName>
</protein>
<proteinExistence type="predicted"/>
<accession>A0ABT4AG38</accession>
<reference evidence="2 3" key="1">
    <citation type="submission" date="2022-11" db="EMBL/GenBank/DDBJ databases">
        <title>Minimal conservation of predation-associated metabolite biosynthetic gene clusters underscores biosynthetic potential of Myxococcota including descriptions for ten novel species: Archangium lansinium sp. nov., Myxococcus landrumus sp. nov., Nannocystis bai.</title>
        <authorList>
            <person name="Ahearne A."/>
            <person name="Stevens C."/>
            <person name="Phillips K."/>
        </authorList>
    </citation>
    <scope>NUCLEOTIDE SEQUENCE [LARGE SCALE GENOMIC DNA]</scope>
    <source>
        <strain evidence="2 3">MIWBW</strain>
    </source>
</reference>
<organism evidence="2 3">
    <name type="scientific">Archangium lansingense</name>
    <dbReference type="NCBI Taxonomy" id="2995310"/>
    <lineage>
        <taxon>Bacteria</taxon>
        <taxon>Pseudomonadati</taxon>
        <taxon>Myxococcota</taxon>
        <taxon>Myxococcia</taxon>
        <taxon>Myxococcales</taxon>
        <taxon>Cystobacterineae</taxon>
        <taxon>Archangiaceae</taxon>
        <taxon>Archangium</taxon>
    </lineage>
</organism>
<name>A0ABT4AG38_9BACT</name>
<evidence type="ECO:0000313" key="2">
    <source>
        <dbReference type="EMBL" id="MCY1080546.1"/>
    </source>
</evidence>
<dbReference type="EMBL" id="JAPNKA010000001">
    <property type="protein sequence ID" value="MCY1080546.1"/>
    <property type="molecule type" value="Genomic_DNA"/>
</dbReference>
<evidence type="ECO:0000313" key="3">
    <source>
        <dbReference type="Proteomes" id="UP001207654"/>
    </source>
</evidence>